<evidence type="ECO:0000313" key="2">
    <source>
        <dbReference type="EMBL" id="TPX48981.1"/>
    </source>
</evidence>
<proteinExistence type="predicted"/>
<evidence type="ECO:0000313" key="5">
    <source>
        <dbReference type="Proteomes" id="UP000320475"/>
    </source>
</evidence>
<sequence length="101" mass="10923">MVQSRQSFAAVIVASAFGTAVSRAAFLGQFSDFESNTGERSESHNSQVAETGAPRPHILRKSWRSIVSVLSSRSSTYSQSSAPNNHSTETSVPNERSTLYV</sequence>
<organism evidence="2 5">
    <name type="scientific">Synchytrium endobioticum</name>
    <dbReference type="NCBI Taxonomy" id="286115"/>
    <lineage>
        <taxon>Eukaryota</taxon>
        <taxon>Fungi</taxon>
        <taxon>Fungi incertae sedis</taxon>
        <taxon>Chytridiomycota</taxon>
        <taxon>Chytridiomycota incertae sedis</taxon>
        <taxon>Chytridiomycetes</taxon>
        <taxon>Synchytriales</taxon>
        <taxon>Synchytriaceae</taxon>
        <taxon>Synchytrium</taxon>
    </lineage>
</organism>
<name>A0A507DC68_9FUNG</name>
<dbReference type="VEuPathDB" id="FungiDB:SeMB42_g00963"/>
<dbReference type="AlphaFoldDB" id="A0A507DC68"/>
<protein>
    <submittedName>
        <fullName evidence="2">Uncharacterized protein</fullName>
    </submittedName>
</protein>
<evidence type="ECO:0000313" key="3">
    <source>
        <dbReference type="EMBL" id="TPX53158.1"/>
    </source>
</evidence>
<keyword evidence="4" id="KW-1185">Reference proteome</keyword>
<feature type="compositionally biased region" description="Polar residues" evidence="1">
    <location>
        <begin position="82"/>
        <end position="101"/>
    </location>
</feature>
<accession>A0A507DC68</accession>
<feature type="region of interest" description="Disordered" evidence="1">
    <location>
        <begin position="75"/>
        <end position="101"/>
    </location>
</feature>
<dbReference type="Proteomes" id="UP000320475">
    <property type="component" value="Unassembled WGS sequence"/>
</dbReference>
<dbReference type="Proteomes" id="UP000317494">
    <property type="component" value="Unassembled WGS sequence"/>
</dbReference>
<dbReference type="EMBL" id="QEAN01000021">
    <property type="protein sequence ID" value="TPX53158.1"/>
    <property type="molecule type" value="Genomic_DNA"/>
</dbReference>
<evidence type="ECO:0000313" key="4">
    <source>
        <dbReference type="Proteomes" id="UP000317494"/>
    </source>
</evidence>
<gene>
    <name evidence="2" type="ORF">SeLEV6574_g01739</name>
    <name evidence="3" type="ORF">SeMB42_g00963</name>
</gene>
<dbReference type="EMBL" id="QEAM01000042">
    <property type="protein sequence ID" value="TPX48981.1"/>
    <property type="molecule type" value="Genomic_DNA"/>
</dbReference>
<evidence type="ECO:0000256" key="1">
    <source>
        <dbReference type="SAM" id="MobiDB-lite"/>
    </source>
</evidence>
<comment type="caution">
    <text evidence="2">The sequence shown here is derived from an EMBL/GenBank/DDBJ whole genome shotgun (WGS) entry which is preliminary data.</text>
</comment>
<reference evidence="4 5" key="1">
    <citation type="journal article" date="2019" name="Sci. Rep.">
        <title>Comparative genomics of chytrid fungi reveal insights into the obligate biotrophic and pathogenic lifestyle of Synchytrium endobioticum.</title>
        <authorList>
            <person name="van de Vossenberg B.T.L.H."/>
            <person name="Warris S."/>
            <person name="Nguyen H.D.T."/>
            <person name="van Gent-Pelzer M.P.E."/>
            <person name="Joly D.L."/>
            <person name="van de Geest H.C."/>
            <person name="Bonants P.J.M."/>
            <person name="Smith D.S."/>
            <person name="Levesque C.A."/>
            <person name="van der Lee T.A.J."/>
        </authorList>
    </citation>
    <scope>NUCLEOTIDE SEQUENCE [LARGE SCALE GENOMIC DNA]</scope>
    <source>
        <strain evidence="2 5">LEV6574</strain>
        <strain evidence="3 4">MB42</strain>
    </source>
</reference>
<feature type="region of interest" description="Disordered" evidence="1">
    <location>
        <begin position="35"/>
        <end position="57"/>
    </location>
</feature>